<evidence type="ECO:0000313" key="2">
    <source>
        <dbReference type="Proteomes" id="UP000887013"/>
    </source>
</evidence>
<dbReference type="AlphaFoldDB" id="A0A8X6TE21"/>
<organism evidence="1 2">
    <name type="scientific">Nephila pilipes</name>
    <name type="common">Giant wood spider</name>
    <name type="synonym">Nephila maculata</name>
    <dbReference type="NCBI Taxonomy" id="299642"/>
    <lineage>
        <taxon>Eukaryota</taxon>
        <taxon>Metazoa</taxon>
        <taxon>Ecdysozoa</taxon>
        <taxon>Arthropoda</taxon>
        <taxon>Chelicerata</taxon>
        <taxon>Arachnida</taxon>
        <taxon>Araneae</taxon>
        <taxon>Araneomorphae</taxon>
        <taxon>Entelegynae</taxon>
        <taxon>Araneoidea</taxon>
        <taxon>Nephilidae</taxon>
        <taxon>Nephila</taxon>
    </lineage>
</organism>
<name>A0A8X6TE21_NEPPI</name>
<evidence type="ECO:0000313" key="1">
    <source>
        <dbReference type="EMBL" id="GFS98083.1"/>
    </source>
</evidence>
<reference evidence="1" key="1">
    <citation type="submission" date="2020-08" db="EMBL/GenBank/DDBJ databases">
        <title>Multicomponent nature underlies the extraordinary mechanical properties of spider dragline silk.</title>
        <authorList>
            <person name="Kono N."/>
            <person name="Nakamura H."/>
            <person name="Mori M."/>
            <person name="Yoshida Y."/>
            <person name="Ohtoshi R."/>
            <person name="Malay A.D."/>
            <person name="Moran D.A.P."/>
            <person name="Tomita M."/>
            <person name="Numata K."/>
            <person name="Arakawa K."/>
        </authorList>
    </citation>
    <scope>NUCLEOTIDE SEQUENCE</scope>
</reference>
<comment type="caution">
    <text evidence="1">The sequence shown here is derived from an EMBL/GenBank/DDBJ whole genome shotgun (WGS) entry which is preliminary data.</text>
</comment>
<proteinExistence type="predicted"/>
<dbReference type="Proteomes" id="UP000887013">
    <property type="component" value="Unassembled WGS sequence"/>
</dbReference>
<dbReference type="EMBL" id="BMAW01101096">
    <property type="protein sequence ID" value="GFS98083.1"/>
    <property type="molecule type" value="Genomic_DNA"/>
</dbReference>
<accession>A0A8X6TE21</accession>
<gene>
    <name evidence="1" type="ORF">NPIL_300241</name>
</gene>
<protein>
    <submittedName>
        <fullName evidence="1">Uncharacterized protein</fullName>
    </submittedName>
</protein>
<keyword evidence="2" id="KW-1185">Reference proteome</keyword>
<sequence length="85" mass="9715">MRGGKTLLVSMKVGIVAMTPRRNSRVLYSETRQVERCRRKREHTKIRSQDASDHFLLLSNGMHSHYPTRADGHCGLLHHHIEAAA</sequence>